<dbReference type="RefSeq" id="WP_029084985.1">
    <property type="nucleotide sequence ID" value="NZ_CP088285.1"/>
</dbReference>
<dbReference type="AlphaFoldDB" id="A0A973W5X5"/>
<sequence length="92" mass="10113">MSWFDDGLVFVPTGKTRRIPFGPYIPGLADDVNFLEEPDGFWAALLIDAGSFSDWYYSGAGPMPILKLGSATRAVAHSSMIGMRSRNMPLAW</sequence>
<evidence type="ECO:0000313" key="1">
    <source>
        <dbReference type="EMBL" id="NVI48233.1"/>
    </source>
</evidence>
<comment type="caution">
    <text evidence="1">The sequence shown here is derived from an EMBL/GenBank/DDBJ whole genome shotgun (WGS) entry which is preliminary data.</text>
</comment>
<proteinExistence type="predicted"/>
<organism evidence="1">
    <name type="scientific">Bradyrhizobium septentrionale</name>
    <dbReference type="NCBI Taxonomy" id="1404411"/>
    <lineage>
        <taxon>Bacteria</taxon>
        <taxon>Pseudomonadati</taxon>
        <taxon>Pseudomonadota</taxon>
        <taxon>Alphaproteobacteria</taxon>
        <taxon>Hyphomicrobiales</taxon>
        <taxon>Nitrobacteraceae</taxon>
        <taxon>Bradyrhizobium</taxon>
    </lineage>
</organism>
<reference evidence="1" key="1">
    <citation type="submission" date="2020-06" db="EMBL/GenBank/DDBJ databases">
        <title>Whole Genome Sequence of Bradyrhizobium sp. Strain 1S1.</title>
        <authorList>
            <person name="Bromfield E.S.P."/>
            <person name="Cloutier S."/>
        </authorList>
    </citation>
    <scope>NUCLEOTIDE SEQUENCE [LARGE SCALE GENOMIC DNA]</scope>
    <source>
        <strain evidence="1">1S1</strain>
    </source>
</reference>
<gene>
    <name evidence="1" type="ORF">HAP48_036120</name>
</gene>
<name>A0A973W5X5_9BRAD</name>
<accession>A0A973W5X5</accession>
<dbReference type="EMBL" id="JAAOLE020000001">
    <property type="protein sequence ID" value="NVI48233.1"/>
    <property type="molecule type" value="Genomic_DNA"/>
</dbReference>
<protein>
    <submittedName>
        <fullName evidence="1">Uncharacterized protein</fullName>
    </submittedName>
</protein>